<dbReference type="Pfam" id="PF02875">
    <property type="entry name" value="Mur_ligase_C"/>
    <property type="match status" value="1"/>
</dbReference>
<comment type="caution">
    <text evidence="12">The sequence shown here is derived from an EMBL/GenBank/DDBJ whole genome shotgun (WGS) entry which is preliminary data.</text>
</comment>
<evidence type="ECO:0000313" key="12">
    <source>
        <dbReference type="EMBL" id="RCX03378.1"/>
    </source>
</evidence>
<dbReference type="InterPro" id="IPR036615">
    <property type="entry name" value="Mur_ligase_C_dom_sf"/>
</dbReference>
<dbReference type="Pfam" id="PF08245">
    <property type="entry name" value="Mur_ligase_M"/>
    <property type="match status" value="1"/>
</dbReference>
<protein>
    <submittedName>
        <fullName evidence="12">UDP-N-acetylmuramate: L-alanyl-gamma-D-glutamyl-meso-diaminopimelate ligase</fullName>
    </submittedName>
</protein>
<keyword evidence="6" id="KW-0573">Peptidoglycan synthesis</keyword>
<dbReference type="GO" id="GO:0009252">
    <property type="term" value="P:peptidoglycan biosynthetic process"/>
    <property type="evidence" value="ECO:0007669"/>
    <property type="project" value="UniProtKB-KW"/>
</dbReference>
<dbReference type="GO" id="GO:0051301">
    <property type="term" value="P:cell division"/>
    <property type="evidence" value="ECO:0007669"/>
    <property type="project" value="UniProtKB-KW"/>
</dbReference>
<dbReference type="Gene3D" id="3.40.1190.10">
    <property type="entry name" value="Mur-like, catalytic domain"/>
    <property type="match status" value="1"/>
</dbReference>
<evidence type="ECO:0000256" key="5">
    <source>
        <dbReference type="ARBA" id="ARBA00022960"/>
    </source>
</evidence>
<keyword evidence="2" id="KW-0132">Cell division</keyword>
<evidence type="ECO:0000256" key="6">
    <source>
        <dbReference type="ARBA" id="ARBA00022984"/>
    </source>
</evidence>
<gene>
    <name evidence="12" type="ORF">DES35_103263</name>
</gene>
<dbReference type="Gene3D" id="3.90.190.20">
    <property type="entry name" value="Mur ligase, C-terminal domain"/>
    <property type="match status" value="1"/>
</dbReference>
<dbReference type="SUPFAM" id="SSF53244">
    <property type="entry name" value="MurD-like peptide ligases, peptide-binding domain"/>
    <property type="match status" value="1"/>
</dbReference>
<evidence type="ECO:0000259" key="11">
    <source>
        <dbReference type="Pfam" id="PF08245"/>
    </source>
</evidence>
<dbReference type="SUPFAM" id="SSF51984">
    <property type="entry name" value="MurCD N-terminal domain"/>
    <property type="match status" value="1"/>
</dbReference>
<evidence type="ECO:0000259" key="9">
    <source>
        <dbReference type="Pfam" id="PF01225"/>
    </source>
</evidence>
<dbReference type="SUPFAM" id="SSF53623">
    <property type="entry name" value="MurD-like peptide ligases, catalytic domain"/>
    <property type="match status" value="1"/>
</dbReference>
<dbReference type="EMBL" id="QPJS01000003">
    <property type="protein sequence ID" value="RCX03378.1"/>
    <property type="molecule type" value="Genomic_DNA"/>
</dbReference>
<proteinExistence type="predicted"/>
<dbReference type="InterPro" id="IPR036565">
    <property type="entry name" value="Mur-like_cat_sf"/>
</dbReference>
<evidence type="ECO:0000256" key="4">
    <source>
        <dbReference type="ARBA" id="ARBA00022840"/>
    </source>
</evidence>
<evidence type="ECO:0000256" key="7">
    <source>
        <dbReference type="ARBA" id="ARBA00023306"/>
    </source>
</evidence>
<dbReference type="InterPro" id="IPR004101">
    <property type="entry name" value="Mur_ligase_C"/>
</dbReference>
<dbReference type="GO" id="GO:0008360">
    <property type="term" value="P:regulation of cell shape"/>
    <property type="evidence" value="ECO:0007669"/>
    <property type="project" value="UniProtKB-KW"/>
</dbReference>
<dbReference type="GO" id="GO:0071555">
    <property type="term" value="P:cell wall organization"/>
    <property type="evidence" value="ECO:0007669"/>
    <property type="project" value="UniProtKB-KW"/>
</dbReference>
<keyword evidence="7" id="KW-0131">Cell cycle</keyword>
<dbReference type="InterPro" id="IPR050061">
    <property type="entry name" value="MurCDEF_pg_biosynth"/>
</dbReference>
<keyword evidence="3" id="KW-0547">Nucleotide-binding</keyword>
<dbReference type="InterPro" id="IPR013221">
    <property type="entry name" value="Mur_ligase_cen"/>
</dbReference>
<feature type="domain" description="Mur ligase central" evidence="11">
    <location>
        <begin position="108"/>
        <end position="281"/>
    </location>
</feature>
<evidence type="ECO:0000259" key="10">
    <source>
        <dbReference type="Pfam" id="PF02875"/>
    </source>
</evidence>
<dbReference type="PANTHER" id="PTHR43445:SF5">
    <property type="entry name" value="UDP-N-ACETYLMURAMATE--L-ALANYL-GAMMA-D-GLUTAMYL-MESO-2,6-DIAMINOHEPTANDIOATE LIGASE"/>
    <property type="match status" value="1"/>
</dbReference>
<reference evidence="12 13" key="1">
    <citation type="submission" date="2018-07" db="EMBL/GenBank/DDBJ databases">
        <title>Genomic Encyclopedia of Type Strains, Phase IV (KMG-IV): sequencing the most valuable type-strain genomes for metagenomic binning, comparative biology and taxonomic classification.</title>
        <authorList>
            <person name="Goeker M."/>
        </authorList>
    </citation>
    <scope>NUCLEOTIDE SEQUENCE [LARGE SCALE GENOMIC DNA]</scope>
    <source>
        <strain evidence="12 13">DSM 21410</strain>
    </source>
</reference>
<dbReference type="Pfam" id="PF01225">
    <property type="entry name" value="Mur_ligase"/>
    <property type="match status" value="1"/>
</dbReference>
<evidence type="ECO:0000313" key="13">
    <source>
        <dbReference type="Proteomes" id="UP000253517"/>
    </source>
</evidence>
<sequence>MKIHLIAIGGSAMHNLALALHAMGHKVTGSDDEIYEPALSRLKKAGLLPERTGWFPEKITSDLDMVILGMHARRDNPELQKALNLGLQVISYPEFLYQHSKNKTRVVIAGSHGKTTVTSMVMHVCRFAGLNIDYMVGSLVNGFDTMVKLTEEAEFMVIEGDEYPSSALQMQPKFHFYRPNITAITGIAWDHANVFPTEEVYLEQFRTYLNQCEPGAAVLYFAEDQKLKHLVESSSLPIKKFPYATPAYEIINGNYQLNTSVGPIPLSIIGRHNMANVEAARWVCQLLGIQEDVFFESISTFEGASRRLQTLLEIDESRVFLDFAHAPSKVKATLHAIKEAFPQHKVVAILELHTYSSLSKDFLPQYHLSLQLADVALVYYNPRAVAHKKLPDLHPNEVAQAFGIDVKNVFTDTGELFQTAVSYRSDKNVFLIMTSGNFGGENLQIRAEQLLHS</sequence>
<dbReference type="PANTHER" id="PTHR43445">
    <property type="entry name" value="UDP-N-ACETYLMURAMATE--L-ALANINE LIGASE-RELATED"/>
    <property type="match status" value="1"/>
</dbReference>
<keyword evidence="13" id="KW-1185">Reference proteome</keyword>
<keyword evidence="5" id="KW-0133">Cell shape</keyword>
<accession>A0A369A4N8</accession>
<dbReference type="RefSeq" id="WP_114366361.1">
    <property type="nucleotide sequence ID" value="NZ_BHZF01000003.1"/>
</dbReference>
<dbReference type="Gene3D" id="3.40.50.720">
    <property type="entry name" value="NAD(P)-binding Rossmann-like Domain"/>
    <property type="match status" value="1"/>
</dbReference>
<evidence type="ECO:0000256" key="8">
    <source>
        <dbReference type="ARBA" id="ARBA00023316"/>
    </source>
</evidence>
<keyword evidence="4" id="KW-0067">ATP-binding</keyword>
<feature type="domain" description="Mur ligase C-terminal" evidence="10">
    <location>
        <begin position="306"/>
        <end position="436"/>
    </location>
</feature>
<feature type="domain" description="Mur ligase N-terminal catalytic" evidence="9">
    <location>
        <begin position="2"/>
        <end position="103"/>
    </location>
</feature>
<organism evidence="12 13">
    <name type="scientific">Schleiferia thermophila</name>
    <dbReference type="NCBI Taxonomy" id="884107"/>
    <lineage>
        <taxon>Bacteria</taxon>
        <taxon>Pseudomonadati</taxon>
        <taxon>Bacteroidota</taxon>
        <taxon>Flavobacteriia</taxon>
        <taxon>Flavobacteriales</taxon>
        <taxon>Schleiferiaceae</taxon>
        <taxon>Schleiferia</taxon>
    </lineage>
</organism>
<dbReference type="AlphaFoldDB" id="A0A369A4N8"/>
<dbReference type="InterPro" id="IPR000713">
    <property type="entry name" value="Mur_ligase_N"/>
</dbReference>
<keyword evidence="1 12" id="KW-0436">Ligase</keyword>
<evidence type="ECO:0000256" key="3">
    <source>
        <dbReference type="ARBA" id="ARBA00022741"/>
    </source>
</evidence>
<dbReference type="Proteomes" id="UP000253517">
    <property type="component" value="Unassembled WGS sequence"/>
</dbReference>
<evidence type="ECO:0000256" key="2">
    <source>
        <dbReference type="ARBA" id="ARBA00022618"/>
    </source>
</evidence>
<evidence type="ECO:0000256" key="1">
    <source>
        <dbReference type="ARBA" id="ARBA00022598"/>
    </source>
</evidence>
<name>A0A369A4N8_9FLAO</name>
<dbReference type="GO" id="GO:0005524">
    <property type="term" value="F:ATP binding"/>
    <property type="evidence" value="ECO:0007669"/>
    <property type="project" value="UniProtKB-KW"/>
</dbReference>
<keyword evidence="8" id="KW-0961">Cell wall biogenesis/degradation</keyword>
<dbReference type="GO" id="GO:0016881">
    <property type="term" value="F:acid-amino acid ligase activity"/>
    <property type="evidence" value="ECO:0007669"/>
    <property type="project" value="InterPro"/>
</dbReference>